<evidence type="ECO:0000313" key="2">
    <source>
        <dbReference type="Proteomes" id="UP000094444"/>
    </source>
</evidence>
<gene>
    <name evidence="1" type="ORF">DHEL01_v207482</name>
</gene>
<dbReference type="InParanoid" id="A0A2P5HV36"/>
<dbReference type="Proteomes" id="UP000094444">
    <property type="component" value="Unassembled WGS sequence"/>
</dbReference>
<protein>
    <submittedName>
        <fullName evidence="1">Uncharacterized protein</fullName>
    </submittedName>
</protein>
<name>A0A2P5HV36_DIAHE</name>
<reference evidence="1" key="1">
    <citation type="submission" date="2017-09" db="EMBL/GenBank/DDBJ databases">
        <title>Polyketide synthases of a Diaporthe helianthi virulent isolate.</title>
        <authorList>
            <person name="Baroncelli R."/>
        </authorList>
    </citation>
    <scope>NUCLEOTIDE SEQUENCE [LARGE SCALE GENOMIC DNA]</scope>
    <source>
        <strain evidence="1">7/96</strain>
    </source>
</reference>
<dbReference type="EMBL" id="MAVT02000680">
    <property type="protein sequence ID" value="POS74117.1"/>
    <property type="molecule type" value="Genomic_DNA"/>
</dbReference>
<accession>A0A2P5HV36</accession>
<keyword evidence="2" id="KW-1185">Reference proteome</keyword>
<proteinExistence type="predicted"/>
<sequence length="69" mass="7340">MEAASREAIALVTRRCECWGGGFGGGIGVGLALGLGLRAVWGRLGRLPINESALRRRTPPEERFCPSTS</sequence>
<comment type="caution">
    <text evidence="1">The sequence shown here is derived from an EMBL/GenBank/DDBJ whole genome shotgun (WGS) entry which is preliminary data.</text>
</comment>
<organism evidence="1 2">
    <name type="scientific">Diaporthe helianthi</name>
    <dbReference type="NCBI Taxonomy" id="158607"/>
    <lineage>
        <taxon>Eukaryota</taxon>
        <taxon>Fungi</taxon>
        <taxon>Dikarya</taxon>
        <taxon>Ascomycota</taxon>
        <taxon>Pezizomycotina</taxon>
        <taxon>Sordariomycetes</taxon>
        <taxon>Sordariomycetidae</taxon>
        <taxon>Diaporthales</taxon>
        <taxon>Diaporthaceae</taxon>
        <taxon>Diaporthe</taxon>
    </lineage>
</organism>
<evidence type="ECO:0000313" key="1">
    <source>
        <dbReference type="EMBL" id="POS74117.1"/>
    </source>
</evidence>
<dbReference type="AlphaFoldDB" id="A0A2P5HV36"/>